<feature type="transmembrane region" description="Helical" evidence="6">
    <location>
        <begin position="367"/>
        <end position="384"/>
    </location>
</feature>
<feature type="transmembrane region" description="Helical" evidence="6">
    <location>
        <begin position="396"/>
        <end position="417"/>
    </location>
</feature>
<protein>
    <recommendedName>
        <fullName evidence="9">Polysaccharide biosynthesis protein</fullName>
    </recommendedName>
</protein>
<keyword evidence="5 6" id="KW-0472">Membrane</keyword>
<dbReference type="EMBL" id="QOWE01000011">
    <property type="protein sequence ID" value="RCR68803.1"/>
    <property type="molecule type" value="Genomic_DNA"/>
</dbReference>
<evidence type="ECO:0000313" key="7">
    <source>
        <dbReference type="EMBL" id="RCR68803.1"/>
    </source>
</evidence>
<keyword evidence="2" id="KW-1003">Cell membrane</keyword>
<organism evidence="7 8">
    <name type="scientific">Larkinella punicea</name>
    <dbReference type="NCBI Taxonomy" id="2315727"/>
    <lineage>
        <taxon>Bacteria</taxon>
        <taxon>Pseudomonadati</taxon>
        <taxon>Bacteroidota</taxon>
        <taxon>Cytophagia</taxon>
        <taxon>Cytophagales</taxon>
        <taxon>Spirosomataceae</taxon>
        <taxon>Larkinella</taxon>
    </lineage>
</organism>
<evidence type="ECO:0008006" key="9">
    <source>
        <dbReference type="Google" id="ProtNLM"/>
    </source>
</evidence>
<evidence type="ECO:0000256" key="1">
    <source>
        <dbReference type="ARBA" id="ARBA00004651"/>
    </source>
</evidence>
<gene>
    <name evidence="7" type="ORF">DUE52_15085</name>
</gene>
<feature type="transmembrane region" description="Helical" evidence="6">
    <location>
        <begin position="21"/>
        <end position="40"/>
    </location>
</feature>
<dbReference type="PANTHER" id="PTHR30250">
    <property type="entry name" value="PST FAMILY PREDICTED COLANIC ACID TRANSPORTER"/>
    <property type="match status" value="1"/>
</dbReference>
<sequence>METRKIIDKLWNSPTITSWMSYATRALSLFVILPLILKRFHDGEIALWYLFSTIISLQGLLDLGFRNTFIRLISYAMGGIEEITAVVSTKVNKTSADPNWSLIGKIYANMTYIYGWLTILVILAMGTLGSWSMVRPISFVQNSQAAWISWGIIIIASAYKFYGSIYSNYLEGLNKIALVRRWEAVTSTASIGSSIIALFISDSLLLLVFINQLWVVISVIRNYYLSRFVENNQFKRINIDYSFDRELFNKIWPVAWRSGLSGFMSNGLNNLSSVLYAQIGSSASVASYLLALRIITQLREISMAPFYSKIPLYSKLRVQGNIQQLVKTAQRGMLLSHLVFIIGVITVSVSAKWIISLLNSNIEFIPNDLWILLSVAYFIHRFGAMHMQLYLTTNHVISHIADGVSGIIFVLISYIFINTMGLYAIPIGMIAGYLGFYAWYAASFSLNSLAISFYNFEKRVTIIPLLLFIFYIAIDYII</sequence>
<evidence type="ECO:0000256" key="4">
    <source>
        <dbReference type="ARBA" id="ARBA00022989"/>
    </source>
</evidence>
<comment type="caution">
    <text evidence="7">The sequence shown here is derived from an EMBL/GenBank/DDBJ whole genome shotgun (WGS) entry which is preliminary data.</text>
</comment>
<keyword evidence="3 6" id="KW-0812">Transmembrane</keyword>
<proteinExistence type="predicted"/>
<dbReference type="OrthoDB" id="920322at2"/>
<evidence type="ECO:0000256" key="5">
    <source>
        <dbReference type="ARBA" id="ARBA00023136"/>
    </source>
</evidence>
<dbReference type="PANTHER" id="PTHR30250:SF26">
    <property type="entry name" value="PSMA PROTEIN"/>
    <property type="match status" value="1"/>
</dbReference>
<feature type="transmembrane region" description="Helical" evidence="6">
    <location>
        <begin position="145"/>
        <end position="162"/>
    </location>
</feature>
<evidence type="ECO:0000256" key="2">
    <source>
        <dbReference type="ARBA" id="ARBA00022475"/>
    </source>
</evidence>
<keyword evidence="8" id="KW-1185">Reference proteome</keyword>
<dbReference type="Proteomes" id="UP000253383">
    <property type="component" value="Unassembled WGS sequence"/>
</dbReference>
<reference evidence="7 8" key="1">
    <citation type="submission" date="2018-07" db="EMBL/GenBank/DDBJ databases">
        <title>Genome analysis of Larkinella rosea.</title>
        <authorList>
            <person name="Zhou Z."/>
            <person name="Wang G."/>
        </authorList>
    </citation>
    <scope>NUCLEOTIDE SEQUENCE [LARGE SCALE GENOMIC DNA]</scope>
    <source>
        <strain evidence="8">zzj9</strain>
    </source>
</reference>
<feature type="transmembrane region" description="Helical" evidence="6">
    <location>
        <begin position="334"/>
        <end position="355"/>
    </location>
</feature>
<feature type="transmembrane region" description="Helical" evidence="6">
    <location>
        <begin position="112"/>
        <end position="133"/>
    </location>
</feature>
<dbReference type="RefSeq" id="WP_114406853.1">
    <property type="nucleotide sequence ID" value="NZ_QOWE01000011.1"/>
</dbReference>
<accession>A0A368JQD7</accession>
<feature type="transmembrane region" description="Helical" evidence="6">
    <location>
        <begin position="206"/>
        <end position="225"/>
    </location>
</feature>
<feature type="transmembrane region" description="Helical" evidence="6">
    <location>
        <begin position="460"/>
        <end position="477"/>
    </location>
</feature>
<dbReference type="GO" id="GO:0005886">
    <property type="term" value="C:plasma membrane"/>
    <property type="evidence" value="ECO:0007669"/>
    <property type="project" value="UniProtKB-SubCell"/>
</dbReference>
<dbReference type="InterPro" id="IPR050833">
    <property type="entry name" value="Poly_Biosynth_Transport"/>
</dbReference>
<evidence type="ECO:0000313" key="8">
    <source>
        <dbReference type="Proteomes" id="UP000253383"/>
    </source>
</evidence>
<dbReference type="AlphaFoldDB" id="A0A368JQD7"/>
<evidence type="ECO:0000256" key="6">
    <source>
        <dbReference type="SAM" id="Phobius"/>
    </source>
</evidence>
<comment type="subcellular location">
    <subcellularLocation>
        <location evidence="1">Cell membrane</location>
        <topology evidence="1">Multi-pass membrane protein</topology>
    </subcellularLocation>
</comment>
<evidence type="ECO:0000256" key="3">
    <source>
        <dbReference type="ARBA" id="ARBA00022692"/>
    </source>
</evidence>
<feature type="transmembrane region" description="Helical" evidence="6">
    <location>
        <begin position="46"/>
        <end position="65"/>
    </location>
</feature>
<name>A0A368JQD7_9BACT</name>
<keyword evidence="4 6" id="KW-1133">Transmembrane helix</keyword>